<dbReference type="AlphaFoldDB" id="A0A7G7BD55"/>
<gene>
    <name evidence="2" type="ORF">F0344_00250</name>
</gene>
<dbReference type="Proteomes" id="UP000515307">
    <property type="component" value="Chromosome"/>
</dbReference>
<dbReference type="KEGG" id="sfiy:F0344_00250"/>
<name>A0A7G7BD55_9ACTN</name>
<evidence type="ECO:0000259" key="1">
    <source>
        <dbReference type="Pfam" id="PF25816"/>
    </source>
</evidence>
<dbReference type="RefSeq" id="WP_185296841.1">
    <property type="nucleotide sequence ID" value="NZ_CP045702.1"/>
</dbReference>
<keyword evidence="3" id="KW-1185">Reference proteome</keyword>
<dbReference type="EMBL" id="CP045702">
    <property type="protein sequence ID" value="QNE73270.1"/>
    <property type="molecule type" value="Genomic_DNA"/>
</dbReference>
<dbReference type="Pfam" id="PF25816">
    <property type="entry name" value="RamC_N"/>
    <property type="match status" value="1"/>
</dbReference>
<evidence type="ECO:0000313" key="2">
    <source>
        <dbReference type="EMBL" id="QNE73270.1"/>
    </source>
</evidence>
<organism evidence="2 3">
    <name type="scientific">Streptomyces finlayi</name>
    <dbReference type="NCBI Taxonomy" id="67296"/>
    <lineage>
        <taxon>Bacteria</taxon>
        <taxon>Bacillati</taxon>
        <taxon>Actinomycetota</taxon>
        <taxon>Actinomycetes</taxon>
        <taxon>Kitasatosporales</taxon>
        <taxon>Streptomycetaceae</taxon>
        <taxon>Streptomyces</taxon>
    </lineage>
</organism>
<dbReference type="InterPro" id="IPR057929">
    <property type="entry name" value="RamC_N"/>
</dbReference>
<sequence length="81" mass="8989">MFITVYPSSDADAARLAQELHRVTAGLAGPRILSDQPYAAHSLVHYRYDSFVARRRLSDNDLMVCTTRDVPSRTAVSPITP</sequence>
<reference evidence="3" key="1">
    <citation type="submission" date="2019-10" db="EMBL/GenBank/DDBJ databases">
        <title>Antimicrobial potential of Antarctic Bacteria.</title>
        <authorList>
            <person name="Benaud N."/>
            <person name="Edwards R.J."/>
            <person name="Ferrari B.C."/>
        </authorList>
    </citation>
    <scope>NUCLEOTIDE SEQUENCE [LARGE SCALE GENOMIC DNA]</scope>
    <source>
        <strain evidence="3">NBSH44</strain>
    </source>
</reference>
<feature type="domain" description="RamC N-terminal" evidence="1">
    <location>
        <begin position="2"/>
        <end position="68"/>
    </location>
</feature>
<proteinExistence type="predicted"/>
<accession>A0A7G7BD55</accession>
<protein>
    <recommendedName>
        <fullName evidence="1">RamC N-terminal domain-containing protein</fullName>
    </recommendedName>
</protein>
<evidence type="ECO:0000313" key="3">
    <source>
        <dbReference type="Proteomes" id="UP000515307"/>
    </source>
</evidence>